<sequence>MRRRLYERGAAWTTQHIVRITSLSTKYSGILHSLKNFYLLKNGLQRVDFCNAKVG</sequence>
<gene>
    <name evidence="1" type="ORF">AWB69_00400</name>
</gene>
<evidence type="ECO:0000313" key="1">
    <source>
        <dbReference type="EMBL" id="SAL12620.1"/>
    </source>
</evidence>
<organism evidence="1 2">
    <name type="scientific">Caballeronia udeis</name>
    <dbReference type="NCBI Taxonomy" id="1232866"/>
    <lineage>
        <taxon>Bacteria</taxon>
        <taxon>Pseudomonadati</taxon>
        <taxon>Pseudomonadota</taxon>
        <taxon>Betaproteobacteria</taxon>
        <taxon>Burkholderiales</taxon>
        <taxon>Burkholderiaceae</taxon>
        <taxon>Caballeronia</taxon>
    </lineage>
</organism>
<dbReference type="AlphaFoldDB" id="A0A158F0T6"/>
<reference evidence="1 2" key="1">
    <citation type="submission" date="2016-01" db="EMBL/GenBank/DDBJ databases">
        <authorList>
            <person name="Oliw E.H."/>
        </authorList>
    </citation>
    <scope>NUCLEOTIDE SEQUENCE [LARGE SCALE GENOMIC DNA]</scope>
    <source>
        <strain evidence="1">LMG 27134</strain>
    </source>
</reference>
<name>A0A158F0T6_9BURK</name>
<dbReference type="EMBL" id="FCOK02000002">
    <property type="protein sequence ID" value="SAL12620.1"/>
    <property type="molecule type" value="Genomic_DNA"/>
</dbReference>
<dbReference type="Proteomes" id="UP000054683">
    <property type="component" value="Unassembled WGS sequence"/>
</dbReference>
<evidence type="ECO:0000313" key="2">
    <source>
        <dbReference type="Proteomes" id="UP000054683"/>
    </source>
</evidence>
<proteinExistence type="predicted"/>
<accession>A0A158F0T6</accession>
<protein>
    <submittedName>
        <fullName evidence="1">Uncharacterized protein</fullName>
    </submittedName>
</protein>